<dbReference type="Gene3D" id="2.120.10.30">
    <property type="entry name" value="TolB, C-terminal domain"/>
    <property type="match status" value="1"/>
</dbReference>
<evidence type="ECO:0000259" key="3">
    <source>
        <dbReference type="Pfam" id="PF08450"/>
    </source>
</evidence>
<proteinExistence type="inferred from homology"/>
<dbReference type="RefSeq" id="WP_188543080.1">
    <property type="nucleotide sequence ID" value="NZ_BMCU01000001.1"/>
</dbReference>
<accession>A0A917CMT8</accession>
<dbReference type="PANTHER" id="PTHR47572:SF4">
    <property type="entry name" value="LACTONASE DRP35"/>
    <property type="match status" value="1"/>
</dbReference>
<organism evidence="4 5">
    <name type="scientific">Rhodococcoides trifolii</name>
    <dbReference type="NCBI Taxonomy" id="908250"/>
    <lineage>
        <taxon>Bacteria</taxon>
        <taxon>Bacillati</taxon>
        <taxon>Actinomycetota</taxon>
        <taxon>Actinomycetes</taxon>
        <taxon>Mycobacteriales</taxon>
        <taxon>Nocardiaceae</taxon>
        <taxon>Rhodococcoides</taxon>
    </lineage>
</organism>
<gene>
    <name evidence="4" type="ORF">GCM10007304_04650</name>
</gene>
<dbReference type="PANTHER" id="PTHR47572">
    <property type="entry name" value="LIPOPROTEIN-RELATED"/>
    <property type="match status" value="1"/>
</dbReference>
<comment type="caution">
    <text evidence="4">The sequence shown here is derived from an EMBL/GenBank/DDBJ whole genome shotgun (WGS) entry which is preliminary data.</text>
</comment>
<sequence length="294" mass="31612">MDASVSVILEGRSYLECPRWHPDDNGIGRIWVSDFYTHEVISALPDGTDVRVEAVVEGQPSGLGWLHDGRLLVVSMTDKTVLRREITGELVVHADLSDYATGHANDMYVDLEGRAYVGNFGFDLMNMAPIETASLVRIDTDGSVHEVATDLHFPNGMALTSNGELLVDETIGNRVSAFTIAEDGSLGERRDWATFGALPTGTDMAEGLSQVVVAADGCALAPDGTLWAADALGQRVVQVREGEGLVDEIKFDTGVFACGFGGDDGRTLFVCAAPDFNEHARKDAREGKLLAVRI</sequence>
<feature type="domain" description="SMP-30/Gluconolactonase/LRE-like region" evidence="3">
    <location>
        <begin position="16"/>
        <end position="273"/>
    </location>
</feature>
<evidence type="ECO:0000256" key="1">
    <source>
        <dbReference type="ARBA" id="ARBA00008853"/>
    </source>
</evidence>
<reference evidence="4" key="1">
    <citation type="journal article" date="2014" name="Int. J. Syst. Evol. Microbiol.">
        <title>Complete genome sequence of Corynebacterium casei LMG S-19264T (=DSM 44701T), isolated from a smear-ripened cheese.</title>
        <authorList>
            <consortium name="US DOE Joint Genome Institute (JGI-PGF)"/>
            <person name="Walter F."/>
            <person name="Albersmeier A."/>
            <person name="Kalinowski J."/>
            <person name="Ruckert C."/>
        </authorList>
    </citation>
    <scope>NUCLEOTIDE SEQUENCE</scope>
    <source>
        <strain evidence="4">CCM 7905</strain>
    </source>
</reference>
<dbReference type="Proteomes" id="UP000654257">
    <property type="component" value="Unassembled WGS sequence"/>
</dbReference>
<evidence type="ECO:0000313" key="4">
    <source>
        <dbReference type="EMBL" id="GGF93918.1"/>
    </source>
</evidence>
<name>A0A917CMT8_9NOCA</name>
<dbReference type="InterPro" id="IPR011042">
    <property type="entry name" value="6-blade_b-propeller_TolB-like"/>
</dbReference>
<dbReference type="Pfam" id="PF08450">
    <property type="entry name" value="SGL"/>
    <property type="match status" value="1"/>
</dbReference>
<evidence type="ECO:0000256" key="2">
    <source>
        <dbReference type="ARBA" id="ARBA00022801"/>
    </source>
</evidence>
<comment type="similarity">
    <text evidence="1">Belongs to the SMP-30/CGR1 family.</text>
</comment>
<dbReference type="EMBL" id="BMCU01000001">
    <property type="protein sequence ID" value="GGF93918.1"/>
    <property type="molecule type" value="Genomic_DNA"/>
</dbReference>
<dbReference type="InterPro" id="IPR013658">
    <property type="entry name" value="SGL"/>
</dbReference>
<keyword evidence="5" id="KW-1185">Reference proteome</keyword>
<evidence type="ECO:0000313" key="5">
    <source>
        <dbReference type="Proteomes" id="UP000654257"/>
    </source>
</evidence>
<reference evidence="4" key="2">
    <citation type="submission" date="2020-09" db="EMBL/GenBank/DDBJ databases">
        <authorList>
            <person name="Sun Q."/>
            <person name="Sedlacek I."/>
        </authorList>
    </citation>
    <scope>NUCLEOTIDE SEQUENCE</scope>
    <source>
        <strain evidence="4">CCM 7905</strain>
    </source>
</reference>
<dbReference type="AlphaFoldDB" id="A0A917CMT8"/>
<keyword evidence="2" id="KW-0378">Hydrolase</keyword>
<dbReference type="SUPFAM" id="SSF63829">
    <property type="entry name" value="Calcium-dependent phosphotriesterase"/>
    <property type="match status" value="1"/>
</dbReference>
<protein>
    <submittedName>
        <fullName evidence="4">Gluconolaconase</fullName>
    </submittedName>
</protein>
<dbReference type="InterPro" id="IPR051262">
    <property type="entry name" value="SMP-30/CGR1_Lactonase"/>
</dbReference>
<dbReference type="GO" id="GO:0016787">
    <property type="term" value="F:hydrolase activity"/>
    <property type="evidence" value="ECO:0007669"/>
    <property type="project" value="UniProtKB-KW"/>
</dbReference>